<dbReference type="Gene3D" id="3.30.720.170">
    <property type="entry name" value="Perilipin, alpha-beta domain"/>
    <property type="match status" value="1"/>
</dbReference>
<dbReference type="GO" id="GO:0005811">
    <property type="term" value="C:lipid droplet"/>
    <property type="evidence" value="ECO:0007669"/>
    <property type="project" value="UniProtKB-SubCell"/>
</dbReference>
<evidence type="ECO:0000313" key="6">
    <source>
        <dbReference type="EMBL" id="NXB72337.1"/>
    </source>
</evidence>
<dbReference type="GO" id="GO:0010890">
    <property type="term" value="P:positive regulation of triglyceride storage"/>
    <property type="evidence" value="ECO:0007669"/>
    <property type="project" value="TreeGrafter"/>
</dbReference>
<feature type="non-terminal residue" evidence="6">
    <location>
        <position position="1"/>
    </location>
</feature>
<dbReference type="EMBL" id="WBMY01004410">
    <property type="protein sequence ID" value="NXB72337.1"/>
    <property type="molecule type" value="Genomic_DNA"/>
</dbReference>
<keyword evidence="4" id="KW-0175">Coiled coil</keyword>
<feature type="region of interest" description="Disordered" evidence="5">
    <location>
        <begin position="415"/>
        <end position="438"/>
    </location>
</feature>
<reference evidence="6" key="1">
    <citation type="submission" date="2019-09" db="EMBL/GenBank/DDBJ databases">
        <title>Bird 10,000 Genomes (B10K) Project - Family phase.</title>
        <authorList>
            <person name="Zhang G."/>
        </authorList>
    </citation>
    <scope>NUCLEOTIDE SEQUENCE</scope>
    <source>
        <strain evidence="6">B10K-DU-001-63</strain>
        <tissue evidence="6">Muscle</tissue>
    </source>
</reference>
<gene>
    <name evidence="6" type="primary">Plin2</name>
    <name evidence="6" type="ORF">DONATR_R12703</name>
</gene>
<protein>
    <submittedName>
        <fullName evidence="6">PLIN2 protein</fullName>
    </submittedName>
</protein>
<comment type="similarity">
    <text evidence="2">Belongs to the perilipin family.</text>
</comment>
<dbReference type="SUPFAM" id="SSF109775">
    <property type="entry name" value="Mannose-6-phosphate receptor binding protein 1 (Tip47), C-terminal domain"/>
    <property type="match status" value="1"/>
</dbReference>
<feature type="compositionally biased region" description="Basic and acidic residues" evidence="5">
    <location>
        <begin position="416"/>
        <end position="438"/>
    </location>
</feature>
<accession>A0A851J0B7</accession>
<evidence type="ECO:0000256" key="1">
    <source>
        <dbReference type="ARBA" id="ARBA00004502"/>
    </source>
</evidence>
<dbReference type="AlphaFoldDB" id="A0A851J0B7"/>
<evidence type="ECO:0000256" key="5">
    <source>
        <dbReference type="SAM" id="MobiDB-lite"/>
    </source>
</evidence>
<evidence type="ECO:0000256" key="3">
    <source>
        <dbReference type="ARBA" id="ARBA00022677"/>
    </source>
</evidence>
<comment type="subcellular location">
    <subcellularLocation>
        <location evidence="1">Lipid droplet</location>
    </subcellularLocation>
</comment>
<sequence length="438" mass="48091">CQLTPFSFKQNVILRVANLPLVSSTYDMVSTAYITTKDNHPYLKSVCEIAEKGVKTITSAAMTSAMPIIQKLEPQIVVANNYACIGLDKIEERLPILNQPTDKVVANAKDVVVGAREAVTTTVTGAKETVAHTITGVVGKTKEAVQDSVEMTKSVVSGSINTVLGSRVVQMVNSGVDSALTKSETFVDQYLPLTEAELEKEAANVEGFEVGVQKPSYYVRLGSLSSKVRTRAYQQALNKVKDAKQKSQETISQLHYTVNLIEYARKNVNSANKKLLGAQEKLYQSWVEWKKNTGQHDGDDLRSAEHIESRTLAIARSLTQQLQTTCLTLVSSLQGLPQNVQDQVYSVGSMAGDVYQNFWSASSFQELSDSFIAASKGQLKKMKESLDDVMDYLVNNTPLNWLVGPFYPQLPGIQHAESKGEGVESSSQKDKQPEHTTE</sequence>
<name>A0A851J0B7_9PASS</name>
<keyword evidence="3" id="KW-0551">Lipid droplet</keyword>
<dbReference type="PANTHER" id="PTHR14024">
    <property type="entry name" value="PERILIPIN"/>
    <property type="match status" value="1"/>
</dbReference>
<evidence type="ECO:0000256" key="2">
    <source>
        <dbReference type="ARBA" id="ARBA00006311"/>
    </source>
</evidence>
<dbReference type="GO" id="GO:0019915">
    <property type="term" value="P:lipid storage"/>
    <property type="evidence" value="ECO:0007669"/>
    <property type="project" value="TreeGrafter"/>
</dbReference>
<dbReference type="GO" id="GO:0005829">
    <property type="term" value="C:cytosol"/>
    <property type="evidence" value="ECO:0007669"/>
    <property type="project" value="TreeGrafter"/>
</dbReference>
<organism evidence="6 7">
    <name type="scientific">Donacobius atricapilla</name>
    <dbReference type="NCBI Taxonomy" id="237420"/>
    <lineage>
        <taxon>Eukaryota</taxon>
        <taxon>Metazoa</taxon>
        <taxon>Chordata</taxon>
        <taxon>Craniata</taxon>
        <taxon>Vertebrata</taxon>
        <taxon>Euteleostomi</taxon>
        <taxon>Archelosauria</taxon>
        <taxon>Archosauria</taxon>
        <taxon>Dinosauria</taxon>
        <taxon>Saurischia</taxon>
        <taxon>Theropoda</taxon>
        <taxon>Coelurosauria</taxon>
        <taxon>Aves</taxon>
        <taxon>Neognathae</taxon>
        <taxon>Neoaves</taxon>
        <taxon>Telluraves</taxon>
        <taxon>Australaves</taxon>
        <taxon>Passeriformes</taxon>
        <taxon>Mimidae</taxon>
        <taxon>Donacobius</taxon>
    </lineage>
</organism>
<proteinExistence type="inferred from homology"/>
<dbReference type="PANTHER" id="PTHR14024:SF25">
    <property type="entry name" value="PERILIPIN-2"/>
    <property type="match status" value="1"/>
</dbReference>
<feature type="coiled-coil region" evidence="4">
    <location>
        <begin position="233"/>
        <end position="281"/>
    </location>
</feature>
<dbReference type="Pfam" id="PF03036">
    <property type="entry name" value="Perilipin"/>
    <property type="match status" value="1"/>
</dbReference>
<dbReference type="Gene3D" id="1.20.120.340">
    <property type="entry name" value="Flagellar protein FliS"/>
    <property type="match status" value="1"/>
</dbReference>
<dbReference type="Proteomes" id="UP000660704">
    <property type="component" value="Unassembled WGS sequence"/>
</dbReference>
<evidence type="ECO:0000313" key="7">
    <source>
        <dbReference type="Proteomes" id="UP000660704"/>
    </source>
</evidence>
<dbReference type="InterPro" id="IPR004279">
    <property type="entry name" value="Perilipin"/>
</dbReference>
<evidence type="ECO:0000256" key="4">
    <source>
        <dbReference type="SAM" id="Coils"/>
    </source>
</evidence>
<dbReference type="PIRSF" id="PIRSF036881">
    <property type="entry name" value="PAT"/>
    <property type="match status" value="1"/>
</dbReference>
<comment type="caution">
    <text evidence="6">The sequence shown here is derived from an EMBL/GenBank/DDBJ whole genome shotgun (WGS) entry which is preliminary data.</text>
</comment>
<keyword evidence="7" id="KW-1185">Reference proteome</keyword>
<feature type="non-terminal residue" evidence="6">
    <location>
        <position position="438"/>
    </location>
</feature>